<reference evidence="1" key="1">
    <citation type="journal article" date="2020" name="Stud. Mycol.">
        <title>101 Dothideomycetes genomes: a test case for predicting lifestyles and emergence of pathogens.</title>
        <authorList>
            <person name="Haridas S."/>
            <person name="Albert R."/>
            <person name="Binder M."/>
            <person name="Bloem J."/>
            <person name="Labutti K."/>
            <person name="Salamov A."/>
            <person name="Andreopoulos B."/>
            <person name="Baker S."/>
            <person name="Barry K."/>
            <person name="Bills G."/>
            <person name="Bluhm B."/>
            <person name="Cannon C."/>
            <person name="Castanera R."/>
            <person name="Culley D."/>
            <person name="Daum C."/>
            <person name="Ezra D."/>
            <person name="Gonzalez J."/>
            <person name="Henrissat B."/>
            <person name="Kuo A."/>
            <person name="Liang C."/>
            <person name="Lipzen A."/>
            <person name="Lutzoni F."/>
            <person name="Magnuson J."/>
            <person name="Mondo S."/>
            <person name="Nolan M."/>
            <person name="Ohm R."/>
            <person name="Pangilinan J."/>
            <person name="Park H.-J."/>
            <person name="Ramirez L."/>
            <person name="Alfaro M."/>
            <person name="Sun H."/>
            <person name="Tritt A."/>
            <person name="Yoshinaga Y."/>
            <person name="Zwiers L.-H."/>
            <person name="Turgeon B."/>
            <person name="Goodwin S."/>
            <person name="Spatafora J."/>
            <person name="Crous P."/>
            <person name="Grigoriev I."/>
        </authorList>
    </citation>
    <scope>NUCLEOTIDE SEQUENCE</scope>
    <source>
        <strain evidence="1">CBS 125425</strain>
    </source>
</reference>
<name>A0A9P4QN08_9PLEO</name>
<dbReference type="Proteomes" id="UP000799444">
    <property type="component" value="Unassembled WGS sequence"/>
</dbReference>
<evidence type="ECO:0000313" key="1">
    <source>
        <dbReference type="EMBL" id="KAF2727939.1"/>
    </source>
</evidence>
<evidence type="ECO:0000313" key="2">
    <source>
        <dbReference type="Proteomes" id="UP000799444"/>
    </source>
</evidence>
<keyword evidence="2" id="KW-1185">Reference proteome</keyword>
<comment type="caution">
    <text evidence="1">The sequence shown here is derived from an EMBL/GenBank/DDBJ whole genome shotgun (WGS) entry which is preliminary data.</text>
</comment>
<gene>
    <name evidence="1" type="ORF">EJ04DRAFT_122990</name>
</gene>
<organism evidence="1 2">
    <name type="scientific">Polyplosphaeria fusca</name>
    <dbReference type="NCBI Taxonomy" id="682080"/>
    <lineage>
        <taxon>Eukaryota</taxon>
        <taxon>Fungi</taxon>
        <taxon>Dikarya</taxon>
        <taxon>Ascomycota</taxon>
        <taxon>Pezizomycotina</taxon>
        <taxon>Dothideomycetes</taxon>
        <taxon>Pleosporomycetidae</taxon>
        <taxon>Pleosporales</taxon>
        <taxon>Tetraplosphaeriaceae</taxon>
        <taxon>Polyplosphaeria</taxon>
    </lineage>
</organism>
<proteinExistence type="predicted"/>
<sequence>MLGQAPTRVVLDTARRRSESVCAYFYHHPPVPPPYRPLYFISRLAKLIFTFILLLSPKTNAGMTIIFLAFEGPRPSPFP</sequence>
<protein>
    <submittedName>
        <fullName evidence="1">Uncharacterized protein</fullName>
    </submittedName>
</protein>
<dbReference type="EMBL" id="ML996303">
    <property type="protein sequence ID" value="KAF2727939.1"/>
    <property type="molecule type" value="Genomic_DNA"/>
</dbReference>
<dbReference type="AlphaFoldDB" id="A0A9P4QN08"/>
<accession>A0A9P4QN08</accession>